<feature type="domain" description="WAP" evidence="4">
    <location>
        <begin position="112"/>
        <end position="161"/>
    </location>
</feature>
<dbReference type="GeneTree" id="ENSGT00440000033720"/>
<dbReference type="SUPFAM" id="SSF49265">
    <property type="entry name" value="Fibronectin type III"/>
    <property type="match status" value="2"/>
</dbReference>
<reference evidence="5" key="2">
    <citation type="submission" date="2025-08" db="UniProtKB">
        <authorList>
            <consortium name="Ensembl"/>
        </authorList>
    </citation>
    <scope>IDENTIFICATION</scope>
</reference>
<dbReference type="InterPro" id="IPR008197">
    <property type="entry name" value="WAP_dom"/>
</dbReference>
<keyword evidence="6" id="KW-1185">Reference proteome</keyword>
<dbReference type="Ensembl" id="ENSSFOT00015027431.2">
    <property type="protein sequence ID" value="ENSSFOP00015027123.2"/>
    <property type="gene ID" value="ENSSFOG00015017359.2"/>
</dbReference>
<dbReference type="InterPro" id="IPR013783">
    <property type="entry name" value="Ig-like_fold"/>
</dbReference>
<dbReference type="InterPro" id="IPR040957">
    <property type="entry name" value="Anosmin-1_Cys_box"/>
</dbReference>
<feature type="domain" description="Fibronectin type-III" evidence="3">
    <location>
        <begin position="171"/>
        <end position="272"/>
    </location>
</feature>
<dbReference type="InterPro" id="IPR036645">
    <property type="entry name" value="Elafin-like_sf"/>
</dbReference>
<dbReference type="InterPro" id="IPR042447">
    <property type="entry name" value="Anosmin-1"/>
</dbReference>
<dbReference type="Gene3D" id="4.10.75.10">
    <property type="entry name" value="Elafin-like"/>
    <property type="match status" value="1"/>
</dbReference>
<proteinExistence type="predicted"/>
<dbReference type="PROSITE" id="PS50853">
    <property type="entry name" value="FN3"/>
    <property type="match status" value="3"/>
</dbReference>
<dbReference type="Pfam" id="PF00095">
    <property type="entry name" value="WAP"/>
    <property type="match status" value="1"/>
</dbReference>
<dbReference type="PANTHER" id="PTHR14131:SF7">
    <property type="entry name" value="ANOSMIN 1B"/>
    <property type="match status" value="1"/>
</dbReference>
<keyword evidence="2" id="KW-0732">Signal</keyword>
<dbReference type="GO" id="GO:0009986">
    <property type="term" value="C:cell surface"/>
    <property type="evidence" value="ECO:0007669"/>
    <property type="project" value="TreeGrafter"/>
</dbReference>
<dbReference type="InterPro" id="IPR003961">
    <property type="entry name" value="FN3_dom"/>
</dbReference>
<dbReference type="GO" id="GO:0005576">
    <property type="term" value="C:extracellular region"/>
    <property type="evidence" value="ECO:0007669"/>
    <property type="project" value="InterPro"/>
</dbReference>
<evidence type="ECO:0000313" key="5">
    <source>
        <dbReference type="Ensembl" id="ENSSFOP00015027123.2"/>
    </source>
</evidence>
<evidence type="ECO:0000256" key="1">
    <source>
        <dbReference type="SAM" id="MobiDB-lite"/>
    </source>
</evidence>
<dbReference type="Proteomes" id="UP000694397">
    <property type="component" value="Chromosome 2"/>
</dbReference>
<dbReference type="CDD" id="cd00063">
    <property type="entry name" value="FN3"/>
    <property type="match status" value="3"/>
</dbReference>
<dbReference type="PROSITE" id="PS51390">
    <property type="entry name" value="WAP"/>
    <property type="match status" value="1"/>
</dbReference>
<dbReference type="CDD" id="cd00199">
    <property type="entry name" value="WAP"/>
    <property type="match status" value="1"/>
</dbReference>
<protein>
    <submittedName>
        <fullName evidence="5">Anosmin 1b</fullName>
    </submittedName>
</protein>
<evidence type="ECO:0000313" key="6">
    <source>
        <dbReference type="Proteomes" id="UP000694397"/>
    </source>
</evidence>
<feature type="chain" id="PRO_5034929561" evidence="2">
    <location>
        <begin position="21"/>
        <end position="630"/>
    </location>
</feature>
<dbReference type="FunFam" id="4.10.75.10:FF:000001">
    <property type="entry name" value="Anosmin 1"/>
    <property type="match status" value="1"/>
</dbReference>
<feature type="signal peptide" evidence="2">
    <location>
        <begin position="1"/>
        <end position="20"/>
    </location>
</feature>
<dbReference type="PRINTS" id="PR00003">
    <property type="entry name" value="4DISULPHCORE"/>
</dbReference>
<accession>A0A8C9S0C1</accession>
<dbReference type="GO" id="GO:0030414">
    <property type="term" value="F:peptidase inhibitor activity"/>
    <property type="evidence" value="ECO:0007669"/>
    <property type="project" value="InterPro"/>
</dbReference>
<feature type="domain" description="Fibronectin type-III" evidence="3">
    <location>
        <begin position="519"/>
        <end position="628"/>
    </location>
</feature>
<dbReference type="InterPro" id="IPR036116">
    <property type="entry name" value="FN3_sf"/>
</dbReference>
<dbReference type="Gene3D" id="2.60.40.10">
    <property type="entry name" value="Immunoglobulins"/>
    <property type="match status" value="3"/>
</dbReference>
<evidence type="ECO:0000259" key="3">
    <source>
        <dbReference type="PROSITE" id="PS50853"/>
    </source>
</evidence>
<feature type="domain" description="Fibronectin type-III" evidence="3">
    <location>
        <begin position="277"/>
        <end position="380"/>
    </location>
</feature>
<dbReference type="GO" id="GO:0030182">
    <property type="term" value="P:neuron differentiation"/>
    <property type="evidence" value="ECO:0007669"/>
    <property type="project" value="TreeGrafter"/>
</dbReference>
<reference evidence="5 6" key="1">
    <citation type="submission" date="2019-04" db="EMBL/GenBank/DDBJ databases">
        <authorList>
            <consortium name="Wellcome Sanger Institute Data Sharing"/>
        </authorList>
    </citation>
    <scope>NUCLEOTIDE SEQUENCE [LARGE SCALE GENOMIC DNA]</scope>
</reference>
<dbReference type="SMART" id="SM00060">
    <property type="entry name" value="FN3"/>
    <property type="match status" value="4"/>
</dbReference>
<dbReference type="PANTHER" id="PTHR14131">
    <property type="entry name" value="ANOSMIN"/>
    <property type="match status" value="1"/>
</dbReference>
<dbReference type="SMART" id="SM00217">
    <property type="entry name" value="WAP"/>
    <property type="match status" value="1"/>
</dbReference>
<feature type="region of interest" description="Disordered" evidence="1">
    <location>
        <begin position="261"/>
        <end position="283"/>
    </location>
</feature>
<name>A0A8C9S0C1_SCLFO</name>
<gene>
    <name evidence="5" type="primary">LOC108939370</name>
</gene>
<evidence type="ECO:0000256" key="2">
    <source>
        <dbReference type="SAM" id="SignalP"/>
    </source>
</evidence>
<sequence>MSRFRTLLAVACCALAPALARKPGAEDRELAEKVGSARCASRCLALHIAQLAAAFRNLQSDDVLGWCENHRRCSQCLQPCKELWETRRVLSHKACEKQQECVASAEFLASVRIQRQGDCPAPQRASGFAAACVESCAADHECTGSRKCCSNGCGQTCQIPANLYKGVPMKPKKDLTFLEDQQGQLTVTWVSRFNVSVEPVLYILQKRWNYGIHPSEDEATPWQTVLMTMEDRAVLKDVRPHRWYQFRVCAVNSQGTRGFTTPSRHFFSSRDPLPPERPRNVRRGNFSVQADGTVSVLLLWDPAREEDLPVHHYKVTWSTRMSHRMDEDKKENSRVTGRTELKGLQPNTAYKVQIQAIAYWGQKRLKSAKSQLTFITAPAGQDTREVSNELPSSRSRTSTLRLEAAAPHYHNDQLQVKVFWKKGLQGMYLLRWYPDVCAHNMTKAERNATVQGTHFVITGLLFACKYRVLVRPLFGPGERSEAVTSVTTPPCAALKAMGVTSLSCTQEEHPSVARKVLLRPEKLRASFRSENGSLQGVFSWQVSHAAPGQNSVTGFQFSWAQVSRRGGTSSAPNALVSQTQILGPEQHSLAVDGLQPDNTYKVQVQVLSAGGTGPAVAKTVHTPRLESPLL</sequence>
<dbReference type="AlphaFoldDB" id="A0A8C9S0C1"/>
<evidence type="ECO:0000259" key="4">
    <source>
        <dbReference type="PROSITE" id="PS51390"/>
    </source>
</evidence>
<dbReference type="OrthoDB" id="6060011at2759"/>
<dbReference type="SUPFAM" id="SSF57256">
    <property type="entry name" value="Elafin-like"/>
    <property type="match status" value="1"/>
</dbReference>
<dbReference type="Pfam" id="PF00041">
    <property type="entry name" value="fn3"/>
    <property type="match status" value="3"/>
</dbReference>
<reference evidence="5" key="3">
    <citation type="submission" date="2025-09" db="UniProtKB">
        <authorList>
            <consortium name="Ensembl"/>
        </authorList>
    </citation>
    <scope>IDENTIFICATION</scope>
</reference>
<dbReference type="Pfam" id="PF17869">
    <property type="entry name" value="Cys_box"/>
    <property type="match status" value="1"/>
</dbReference>
<organism evidence="5 6">
    <name type="scientific">Scleropages formosus</name>
    <name type="common">Asian bonytongue</name>
    <name type="synonym">Osteoglossum formosum</name>
    <dbReference type="NCBI Taxonomy" id="113540"/>
    <lineage>
        <taxon>Eukaryota</taxon>
        <taxon>Metazoa</taxon>
        <taxon>Chordata</taxon>
        <taxon>Craniata</taxon>
        <taxon>Vertebrata</taxon>
        <taxon>Euteleostomi</taxon>
        <taxon>Actinopterygii</taxon>
        <taxon>Neopterygii</taxon>
        <taxon>Teleostei</taxon>
        <taxon>Osteoglossocephala</taxon>
        <taxon>Osteoglossomorpha</taxon>
        <taxon>Osteoglossiformes</taxon>
        <taxon>Osteoglossidae</taxon>
        <taxon>Scleropages</taxon>
    </lineage>
</organism>